<comment type="caution">
    <text evidence="7">The sequence shown here is derived from an EMBL/GenBank/DDBJ whole genome shotgun (WGS) entry which is preliminary data.</text>
</comment>
<dbReference type="EMBL" id="QGMK01000194">
    <property type="protein sequence ID" value="TVY83416.1"/>
    <property type="molecule type" value="Genomic_DNA"/>
</dbReference>
<feature type="domain" description="D-isomer specific 2-hydroxyacid dehydrogenase NAD-binding" evidence="6">
    <location>
        <begin position="121"/>
        <end position="294"/>
    </location>
</feature>
<dbReference type="SUPFAM" id="SSF52283">
    <property type="entry name" value="Formate/glycerate dehydrogenase catalytic domain-like"/>
    <property type="match status" value="1"/>
</dbReference>
<protein>
    <submittedName>
        <fullName evidence="7">Putative 2-hydroxyacid dehydrogenase UNK4.10</fullName>
    </submittedName>
</protein>
<evidence type="ECO:0000313" key="8">
    <source>
        <dbReference type="Proteomes" id="UP000469558"/>
    </source>
</evidence>
<evidence type="ECO:0000259" key="5">
    <source>
        <dbReference type="Pfam" id="PF00389"/>
    </source>
</evidence>
<dbReference type="Pfam" id="PF02826">
    <property type="entry name" value="2-Hacid_dh_C"/>
    <property type="match status" value="1"/>
</dbReference>
<dbReference type="InterPro" id="IPR006140">
    <property type="entry name" value="D-isomer_DH_NAD-bd"/>
</dbReference>
<dbReference type="InterPro" id="IPR006139">
    <property type="entry name" value="D-isomer_2_OHA_DH_cat_dom"/>
</dbReference>
<dbReference type="SUPFAM" id="SSF51735">
    <property type="entry name" value="NAD(P)-binding Rossmann-fold domains"/>
    <property type="match status" value="1"/>
</dbReference>
<dbReference type="PANTHER" id="PTHR10996:SF257">
    <property type="entry name" value="GLYOXYLATE REDUCTASE 1"/>
    <property type="match status" value="1"/>
</dbReference>
<dbReference type="CDD" id="cd12168">
    <property type="entry name" value="Mand_dh_like"/>
    <property type="match status" value="1"/>
</dbReference>
<reference evidence="7 8" key="1">
    <citation type="submission" date="2018-05" db="EMBL/GenBank/DDBJ databases">
        <title>Genome sequencing and assembly of the regulated plant pathogen Lachnellula willkommii and related sister species for the development of diagnostic species identification markers.</title>
        <authorList>
            <person name="Giroux E."/>
            <person name="Bilodeau G."/>
        </authorList>
    </citation>
    <scope>NUCLEOTIDE SEQUENCE [LARGE SCALE GENOMIC DNA]</scope>
    <source>
        <strain evidence="7 8">CBS 268.59</strain>
    </source>
</reference>
<keyword evidence="3" id="KW-0520">NAD</keyword>
<dbReference type="PANTHER" id="PTHR10996">
    <property type="entry name" value="2-HYDROXYACID DEHYDROGENASE-RELATED"/>
    <property type="match status" value="1"/>
</dbReference>
<dbReference type="PROSITE" id="PS00671">
    <property type="entry name" value="D_2_HYDROXYACID_DH_3"/>
    <property type="match status" value="1"/>
</dbReference>
<evidence type="ECO:0000256" key="1">
    <source>
        <dbReference type="ARBA" id="ARBA00005854"/>
    </source>
</evidence>
<organism evidence="7 8">
    <name type="scientific">Lachnellula suecica</name>
    <dbReference type="NCBI Taxonomy" id="602035"/>
    <lineage>
        <taxon>Eukaryota</taxon>
        <taxon>Fungi</taxon>
        <taxon>Dikarya</taxon>
        <taxon>Ascomycota</taxon>
        <taxon>Pezizomycotina</taxon>
        <taxon>Leotiomycetes</taxon>
        <taxon>Helotiales</taxon>
        <taxon>Lachnaceae</taxon>
        <taxon>Lachnellula</taxon>
    </lineage>
</organism>
<proteinExistence type="inferred from homology"/>
<dbReference type="OrthoDB" id="9991913at2759"/>
<evidence type="ECO:0000313" key="7">
    <source>
        <dbReference type="EMBL" id="TVY83416.1"/>
    </source>
</evidence>
<keyword evidence="8" id="KW-1185">Reference proteome</keyword>
<gene>
    <name evidence="7" type="ORF">LSUE1_G001038</name>
</gene>
<dbReference type="Gene3D" id="3.40.50.720">
    <property type="entry name" value="NAD(P)-binding Rossmann-like Domain"/>
    <property type="match status" value="2"/>
</dbReference>
<dbReference type="GO" id="GO:0005829">
    <property type="term" value="C:cytosol"/>
    <property type="evidence" value="ECO:0007669"/>
    <property type="project" value="TreeGrafter"/>
</dbReference>
<dbReference type="AlphaFoldDB" id="A0A8T9CDU3"/>
<name>A0A8T9CDU3_9HELO</name>
<dbReference type="InterPro" id="IPR036291">
    <property type="entry name" value="NAD(P)-bd_dom_sf"/>
</dbReference>
<evidence type="ECO:0000256" key="3">
    <source>
        <dbReference type="ARBA" id="ARBA00023027"/>
    </source>
</evidence>
<comment type="similarity">
    <text evidence="1 4">Belongs to the D-isomer specific 2-hydroxyacid dehydrogenase family.</text>
</comment>
<dbReference type="PROSITE" id="PS00065">
    <property type="entry name" value="D_2_HYDROXYACID_DH_1"/>
    <property type="match status" value="1"/>
</dbReference>
<evidence type="ECO:0000259" key="6">
    <source>
        <dbReference type="Pfam" id="PF02826"/>
    </source>
</evidence>
<dbReference type="GO" id="GO:0016618">
    <property type="term" value="F:hydroxypyruvate reductase [NAD(P)H] activity"/>
    <property type="evidence" value="ECO:0007669"/>
    <property type="project" value="TreeGrafter"/>
</dbReference>
<evidence type="ECO:0000256" key="4">
    <source>
        <dbReference type="RuleBase" id="RU003719"/>
    </source>
</evidence>
<dbReference type="GO" id="GO:0030267">
    <property type="term" value="F:glyoxylate reductase (NADPH) activity"/>
    <property type="evidence" value="ECO:0007669"/>
    <property type="project" value="TreeGrafter"/>
</dbReference>
<keyword evidence="2 4" id="KW-0560">Oxidoreductase</keyword>
<dbReference type="FunFam" id="3.40.50.720:FF:000203">
    <property type="entry name" value="D-3-phosphoglycerate dehydrogenase (SerA)"/>
    <property type="match status" value="1"/>
</dbReference>
<feature type="domain" description="D-isomer specific 2-hydroxyacid dehydrogenase catalytic" evidence="5">
    <location>
        <begin position="18"/>
        <end position="325"/>
    </location>
</feature>
<dbReference type="InterPro" id="IPR029752">
    <property type="entry name" value="D-isomer_DH_CS1"/>
</dbReference>
<dbReference type="Pfam" id="PF00389">
    <property type="entry name" value="2-Hacid_dh"/>
    <property type="match status" value="1"/>
</dbReference>
<accession>A0A8T9CDU3</accession>
<dbReference type="InterPro" id="IPR029753">
    <property type="entry name" value="D-isomer_DH_CS"/>
</dbReference>
<evidence type="ECO:0000256" key="2">
    <source>
        <dbReference type="ARBA" id="ARBA00023002"/>
    </source>
</evidence>
<dbReference type="InterPro" id="IPR050223">
    <property type="entry name" value="D-isomer_2-hydroxyacid_DH"/>
</dbReference>
<dbReference type="Proteomes" id="UP000469558">
    <property type="component" value="Unassembled WGS sequence"/>
</dbReference>
<sequence>MSKPAVLLIGSLTHTKKEWEDCESFATLKVYTGSSRAEFLAECEKGSYKDVVALYRSNESTSITGPFDAELVPKLPPSLKYICHNGAGYDNIDIDACSSQGIQVSSTPVAVNSATADIALFLMLGALRRIHMPYSSIRESKWRGPSPQLGHDPQNKVLGILGMGGIGREVAIRGRAFGMKVQYYNRSRLSSELEGDAKYVTFEELIRTSDVLSLNCSLRKETVGIIGKKEFEMMKEGVILINTARGKLIDEGALVAALDSGKVFSAGLDVYEEEPKVHEGLLNNPNVVLLPHIGTATVETQRNMELLVLENLENAVTKGDLVTRVPEQAHFRQPSTRL</sequence>
<dbReference type="GO" id="GO:0051287">
    <property type="term" value="F:NAD binding"/>
    <property type="evidence" value="ECO:0007669"/>
    <property type="project" value="InterPro"/>
</dbReference>